<organism evidence="2 3">
    <name type="scientific">Romanomermis culicivorax</name>
    <name type="common">Nematode worm</name>
    <dbReference type="NCBI Taxonomy" id="13658"/>
    <lineage>
        <taxon>Eukaryota</taxon>
        <taxon>Metazoa</taxon>
        <taxon>Ecdysozoa</taxon>
        <taxon>Nematoda</taxon>
        <taxon>Enoplea</taxon>
        <taxon>Dorylaimia</taxon>
        <taxon>Mermithida</taxon>
        <taxon>Mermithoidea</taxon>
        <taxon>Mermithidae</taxon>
        <taxon>Romanomermis</taxon>
    </lineage>
</organism>
<dbReference type="PANTHER" id="PTHR12496:SF0">
    <property type="entry name" value="METHYLTRANSFERASE DOMAIN-CONTAINING PROTEIN"/>
    <property type="match status" value="1"/>
</dbReference>
<keyword evidence="2" id="KW-1185">Reference proteome</keyword>
<sequence>GHLSKILCLNDSFVKRVIALDASTFVCDKARHNISKVQNAGIRVYNIRLDGSDELLNFLCSRIKDLEDELGQKIFAALVGLHCCGDLQPLILRLFARLDAAKIALTVGCCYHKMSSLSKEARKFNYFPLSDALSNVCREHELLPISKYSLRLASQDSKERWLAKSHSALIEHLKFVFFRNIIEKFKTEKADSFYDNQYGRMIDFHTNNEGAINRIASYSALQIPIGDIIEKIILWDRRAFAIESGCNCDVSQIFDSLLSPRNLLLYCSKS</sequence>
<evidence type="ECO:0000259" key="1">
    <source>
        <dbReference type="Pfam" id="PF13679"/>
    </source>
</evidence>
<evidence type="ECO:0000313" key="3">
    <source>
        <dbReference type="WBParaSite" id="nRc.2.0.1.t38441-RA"/>
    </source>
</evidence>
<protein>
    <submittedName>
        <fullName evidence="3">Methyltransferase domain-containing protein</fullName>
    </submittedName>
</protein>
<dbReference type="InterPro" id="IPR052220">
    <property type="entry name" value="METTL25"/>
</dbReference>
<dbReference type="AlphaFoldDB" id="A0A915KJ57"/>
<dbReference type="OMA" id="CHFADSH"/>
<accession>A0A915KJ57</accession>
<proteinExistence type="predicted"/>
<evidence type="ECO:0000313" key="2">
    <source>
        <dbReference type="Proteomes" id="UP000887565"/>
    </source>
</evidence>
<reference evidence="3" key="1">
    <citation type="submission" date="2022-11" db="UniProtKB">
        <authorList>
            <consortium name="WormBaseParasite"/>
        </authorList>
    </citation>
    <scope>IDENTIFICATION</scope>
</reference>
<name>A0A915KJ57_ROMCU</name>
<feature type="domain" description="Methyltransferase" evidence="1">
    <location>
        <begin position="1"/>
        <end position="115"/>
    </location>
</feature>
<dbReference type="WBParaSite" id="nRc.2.0.1.t38441-RA">
    <property type="protein sequence ID" value="nRc.2.0.1.t38441-RA"/>
    <property type="gene ID" value="nRc.2.0.1.g38441"/>
</dbReference>
<dbReference type="PANTHER" id="PTHR12496">
    <property type="entry name" value="CGI-41 METHYLTRANSFERASE"/>
    <property type="match status" value="1"/>
</dbReference>
<dbReference type="Proteomes" id="UP000887565">
    <property type="component" value="Unplaced"/>
</dbReference>
<dbReference type="Pfam" id="PF13679">
    <property type="entry name" value="Methyltransf_32"/>
    <property type="match status" value="1"/>
</dbReference>
<dbReference type="InterPro" id="IPR025714">
    <property type="entry name" value="Methyltranfer_dom"/>
</dbReference>